<dbReference type="EMBL" id="LLWH01000074">
    <property type="protein sequence ID" value="KQB54482.1"/>
    <property type="molecule type" value="Genomic_DNA"/>
</dbReference>
<dbReference type="AlphaFoldDB" id="A0A0Q0SQZ0"/>
<sequence length="133" mass="14678">MNQEIEDLIRDIWQSENPVRRAEELGQGLNQGAQAGIQDIISKIRARAIARASLASSTDANSIDEGAISIDNASNKHSLLLLYFAMYDSDSLADYSVDARERCLKGWSEQTDFPIEVIREAVILGVNGLRSLI</sequence>
<dbReference type="Proteomes" id="UP000050342">
    <property type="component" value="Unassembled WGS sequence"/>
</dbReference>
<dbReference type="RefSeq" id="WP_055102109.1">
    <property type="nucleotide sequence ID" value="NZ_LLWH01000074.1"/>
</dbReference>
<name>A0A0Q0SQZ0_9PSED</name>
<dbReference type="OrthoDB" id="9957591at2"/>
<reference evidence="1 2" key="1">
    <citation type="submission" date="2015-10" db="EMBL/GenBank/DDBJ databases">
        <title>Pseudomonas helleri sp. nov. and Pseudomonas weihenstephanensis sp. nov., isolated from raw cows milk.</title>
        <authorList>
            <person name="Von Neubeck M."/>
            <person name="Huptas C."/>
            <person name="Wenning M."/>
            <person name="Scherer S."/>
        </authorList>
    </citation>
    <scope>NUCLEOTIDE SEQUENCE [LARGE SCALE GENOMIC DNA]</scope>
    <source>
        <strain evidence="1 2">BSTT44</strain>
    </source>
</reference>
<keyword evidence="2" id="KW-1185">Reference proteome</keyword>
<organism evidence="1 2">
    <name type="scientific">Pseudomonas endophytica</name>
    <dbReference type="NCBI Taxonomy" id="1563157"/>
    <lineage>
        <taxon>Bacteria</taxon>
        <taxon>Pseudomonadati</taxon>
        <taxon>Pseudomonadota</taxon>
        <taxon>Gammaproteobacteria</taxon>
        <taxon>Pseudomonadales</taxon>
        <taxon>Pseudomonadaceae</taxon>
        <taxon>Pseudomonas</taxon>
    </lineage>
</organism>
<proteinExistence type="predicted"/>
<comment type="caution">
    <text evidence="1">The sequence shown here is derived from an EMBL/GenBank/DDBJ whole genome shotgun (WGS) entry which is preliminary data.</text>
</comment>
<evidence type="ECO:0000313" key="2">
    <source>
        <dbReference type="Proteomes" id="UP000050342"/>
    </source>
</evidence>
<accession>A0A0Q0SQZ0</accession>
<gene>
    <name evidence="1" type="ORF">AQS70_21715</name>
</gene>
<protein>
    <submittedName>
        <fullName evidence="1">Uncharacterized protein</fullName>
    </submittedName>
</protein>
<evidence type="ECO:0000313" key="1">
    <source>
        <dbReference type="EMBL" id="KQB54482.1"/>
    </source>
</evidence>
<dbReference type="STRING" id="1563157.AQS70_21715"/>